<proteinExistence type="predicted"/>
<dbReference type="CDD" id="cd18805">
    <property type="entry name" value="SF2_C_suv3"/>
    <property type="match status" value="1"/>
</dbReference>
<evidence type="ECO:0000256" key="2">
    <source>
        <dbReference type="ARBA" id="ARBA00022801"/>
    </source>
</evidence>
<organism evidence="8 9">
    <name type="scientific">Blomia tropicalis</name>
    <name type="common">Mite</name>
    <dbReference type="NCBI Taxonomy" id="40697"/>
    <lineage>
        <taxon>Eukaryota</taxon>
        <taxon>Metazoa</taxon>
        <taxon>Ecdysozoa</taxon>
        <taxon>Arthropoda</taxon>
        <taxon>Chelicerata</taxon>
        <taxon>Arachnida</taxon>
        <taxon>Acari</taxon>
        <taxon>Acariformes</taxon>
        <taxon>Sarcoptiformes</taxon>
        <taxon>Astigmata</taxon>
        <taxon>Glycyphagoidea</taxon>
        <taxon>Echimyopodidae</taxon>
        <taxon>Blomia</taxon>
    </lineage>
</organism>
<comment type="catalytic activity">
    <reaction evidence="5">
        <text>ATP + H2O = ADP + phosphate + H(+)</text>
        <dbReference type="Rhea" id="RHEA:13065"/>
        <dbReference type="ChEBI" id="CHEBI:15377"/>
        <dbReference type="ChEBI" id="CHEBI:15378"/>
        <dbReference type="ChEBI" id="CHEBI:30616"/>
        <dbReference type="ChEBI" id="CHEBI:43474"/>
        <dbReference type="ChEBI" id="CHEBI:456216"/>
        <dbReference type="EC" id="3.6.4.13"/>
    </reaction>
</comment>
<dbReference type="GO" id="GO:0005524">
    <property type="term" value="F:ATP binding"/>
    <property type="evidence" value="ECO:0007669"/>
    <property type="project" value="UniProtKB-KW"/>
</dbReference>
<dbReference type="Gene3D" id="1.20.58.1080">
    <property type="match status" value="1"/>
</dbReference>
<evidence type="ECO:0000313" key="8">
    <source>
        <dbReference type="EMBL" id="KAJ6219353.1"/>
    </source>
</evidence>
<dbReference type="InterPro" id="IPR050699">
    <property type="entry name" value="RNA-DNA_Helicase"/>
</dbReference>
<evidence type="ECO:0000256" key="6">
    <source>
        <dbReference type="SAM" id="MobiDB-lite"/>
    </source>
</evidence>
<dbReference type="Gene3D" id="1.20.272.40">
    <property type="match status" value="1"/>
</dbReference>
<reference evidence="8" key="1">
    <citation type="submission" date="2022-12" db="EMBL/GenBank/DDBJ databases">
        <title>Genome assemblies of Blomia tropicalis.</title>
        <authorList>
            <person name="Cui Y."/>
        </authorList>
    </citation>
    <scope>NUCLEOTIDE SEQUENCE</scope>
    <source>
        <tissue evidence="8">Adult mites</tissue>
    </source>
</reference>
<dbReference type="InterPro" id="IPR055206">
    <property type="entry name" value="DEXQc_SUV3"/>
</dbReference>
<dbReference type="PANTHER" id="PTHR12131">
    <property type="entry name" value="ATP-DEPENDENT RNA AND DNA HELICASE"/>
    <property type="match status" value="1"/>
</dbReference>
<name>A0A9Q0RKM7_BLOTA</name>
<dbReference type="Pfam" id="PF18147">
    <property type="entry name" value="Suv3_C_1"/>
    <property type="match status" value="1"/>
</dbReference>
<dbReference type="AlphaFoldDB" id="A0A9Q0RKM7"/>
<dbReference type="Gene3D" id="3.40.50.300">
    <property type="entry name" value="P-loop containing nucleotide triphosphate hydrolases"/>
    <property type="match status" value="2"/>
</dbReference>
<dbReference type="InterPro" id="IPR027417">
    <property type="entry name" value="P-loop_NTPase"/>
</dbReference>
<dbReference type="GO" id="GO:0016787">
    <property type="term" value="F:hydrolase activity"/>
    <property type="evidence" value="ECO:0007669"/>
    <property type="project" value="UniProtKB-KW"/>
</dbReference>
<keyword evidence="4" id="KW-0067">ATP-binding</keyword>
<dbReference type="GO" id="GO:0045025">
    <property type="term" value="C:mitochondrial degradosome"/>
    <property type="evidence" value="ECO:0007669"/>
    <property type="project" value="TreeGrafter"/>
</dbReference>
<dbReference type="PANTHER" id="PTHR12131:SF1">
    <property type="entry name" value="ATP-DEPENDENT RNA HELICASE SUPV3L1, MITOCHONDRIAL-RELATED"/>
    <property type="match status" value="1"/>
</dbReference>
<keyword evidence="9" id="KW-1185">Reference proteome</keyword>
<comment type="caution">
    <text evidence="8">The sequence shown here is derived from an EMBL/GenBank/DDBJ whole genome shotgun (WGS) entry which is preliminary data.</text>
</comment>
<dbReference type="Pfam" id="PF00271">
    <property type="entry name" value="Helicase_C"/>
    <property type="match status" value="1"/>
</dbReference>
<dbReference type="SUPFAM" id="SSF52540">
    <property type="entry name" value="P-loop containing nucleoside triphosphate hydrolases"/>
    <property type="match status" value="1"/>
</dbReference>
<dbReference type="GO" id="GO:0000965">
    <property type="term" value="P:mitochondrial RNA 3'-end processing"/>
    <property type="evidence" value="ECO:0007669"/>
    <property type="project" value="TreeGrafter"/>
</dbReference>
<dbReference type="FunFam" id="1.20.58.1080:FF:000001">
    <property type="entry name" value="ATP-dependent RNA helicase SUPV3L1, mitochondrial"/>
    <property type="match status" value="1"/>
</dbReference>
<feature type="domain" description="Helicase C-terminal" evidence="7">
    <location>
        <begin position="214"/>
        <end position="376"/>
    </location>
</feature>
<dbReference type="InterPro" id="IPR001650">
    <property type="entry name" value="Helicase_C-like"/>
</dbReference>
<sequence length="600" mass="68179">MRHSWNQLRRLHKTWIIANRQLQLTRFLSCVHHHNYISLPSSWSLVRYYSSNNNGKIPKDFDSLIATTKDETIQNINKDEWGDIGEELTGKKLTKEELLPKANNSGVNCDLITGEERRYANLNQTPSEHVACTVEMSSITQPYEVAVIDEIQMVRDPERGWAWTRALLGIAAEEIHLCGEKAALNLIIELLSTTGETVEVKEYKRLTKLTVEGNALETLENVQPGDCIVCFSKRDIYNVSLKLERMGYNVATIYGTLPPATKLIQSNKFNDPQDPCNVLVATDAIGMGLNLSIRRIIFHSLIKPTFNSKNEKTLDVIPVSQALQIAGRAGRFNTQYSEGYVTTFKSEDLQILKDVLASSIDEIEAAGLHPTLDQIEMFSFLLPSATLSNLLDIFISLSQLNAHYFMCNIESIKFLAGILEHIPLPLRARYVFCCAPVDNKSNFVCAMFLKYARQFANNQPMTVNWLCQTLKLPFHQPHNMSELDHLLSVYDCFDLYLWLSYRFPDVFLDQELVRNVQRKLDDVIMEGVLNITKLLRASGISHLGQNRGQSRSTNPLTTNPPRYNNKQVNMFLNQTNDIDNSTESSSTNYEIPYVKKLNGN</sequence>
<dbReference type="OMA" id="HAICGER"/>
<dbReference type="SMART" id="SM00490">
    <property type="entry name" value="HELICc"/>
    <property type="match status" value="1"/>
</dbReference>
<keyword evidence="2" id="KW-0378">Hydrolase</keyword>
<evidence type="ECO:0000256" key="1">
    <source>
        <dbReference type="ARBA" id="ARBA00022741"/>
    </source>
</evidence>
<dbReference type="Proteomes" id="UP001142055">
    <property type="component" value="Chromosome 2"/>
</dbReference>
<dbReference type="Pfam" id="PF12513">
    <property type="entry name" value="SUV3_C"/>
    <property type="match status" value="1"/>
</dbReference>
<feature type="region of interest" description="Disordered" evidence="6">
    <location>
        <begin position="543"/>
        <end position="564"/>
    </location>
</feature>
<keyword evidence="1" id="KW-0547">Nucleotide-binding</keyword>
<evidence type="ECO:0000313" key="9">
    <source>
        <dbReference type="Proteomes" id="UP001142055"/>
    </source>
</evidence>
<dbReference type="FunFam" id="3.40.50.300:FF:000446">
    <property type="entry name" value="ATP-dependent RNA helicase SUPV3L1, mitochondrial"/>
    <property type="match status" value="1"/>
</dbReference>
<dbReference type="InterPro" id="IPR022192">
    <property type="entry name" value="SUV3_C"/>
</dbReference>
<keyword evidence="3" id="KW-0347">Helicase</keyword>
<accession>A0A9Q0RKM7</accession>
<dbReference type="EMBL" id="JAPWDV010000002">
    <property type="protein sequence ID" value="KAJ6219353.1"/>
    <property type="molecule type" value="Genomic_DNA"/>
</dbReference>
<evidence type="ECO:0000256" key="5">
    <source>
        <dbReference type="ARBA" id="ARBA00047984"/>
    </source>
</evidence>
<dbReference type="InterPro" id="IPR041082">
    <property type="entry name" value="Suv3_C_1"/>
</dbReference>
<evidence type="ECO:0000256" key="4">
    <source>
        <dbReference type="ARBA" id="ARBA00022840"/>
    </source>
</evidence>
<dbReference type="GO" id="GO:0003724">
    <property type="term" value="F:RNA helicase activity"/>
    <property type="evidence" value="ECO:0007669"/>
    <property type="project" value="UniProtKB-EC"/>
</dbReference>
<evidence type="ECO:0000256" key="3">
    <source>
        <dbReference type="ARBA" id="ARBA00022806"/>
    </source>
</evidence>
<dbReference type="PROSITE" id="PS51194">
    <property type="entry name" value="HELICASE_CTER"/>
    <property type="match status" value="1"/>
</dbReference>
<dbReference type="Pfam" id="PF22527">
    <property type="entry name" value="DEXQc_Suv3"/>
    <property type="match status" value="1"/>
</dbReference>
<evidence type="ECO:0000259" key="7">
    <source>
        <dbReference type="PROSITE" id="PS51194"/>
    </source>
</evidence>
<gene>
    <name evidence="8" type="ORF">RDWZM_005165</name>
</gene>
<protein>
    <recommendedName>
        <fullName evidence="7">Helicase C-terminal domain-containing protein</fullName>
    </recommendedName>
</protein>